<feature type="transmembrane region" description="Helical" evidence="1">
    <location>
        <begin position="42"/>
        <end position="69"/>
    </location>
</feature>
<evidence type="ECO:0000313" key="4">
    <source>
        <dbReference type="Proteomes" id="UP000002051"/>
    </source>
</evidence>
<name>G7K1P5_MEDTR</name>
<gene>
    <name evidence="2" type="ordered locus">MTR_5g078230</name>
</gene>
<feature type="transmembrane region" description="Helical" evidence="1">
    <location>
        <begin position="81"/>
        <end position="100"/>
    </location>
</feature>
<dbReference type="PANTHER" id="PTHR47723:SF23">
    <property type="entry name" value="REVERSE TRANSCRIPTASE-LIKE PROTEIN"/>
    <property type="match status" value="1"/>
</dbReference>
<dbReference type="EnsemblPlants" id="AES99243">
    <property type="protein sequence ID" value="AES99243"/>
    <property type="gene ID" value="MTR_5g078230"/>
</dbReference>
<keyword evidence="1 2" id="KW-0812">Transmembrane</keyword>
<keyword evidence="1" id="KW-0472">Membrane</keyword>
<dbReference type="Proteomes" id="UP000002051">
    <property type="component" value="Chromosome 5"/>
</dbReference>
<evidence type="ECO:0000256" key="1">
    <source>
        <dbReference type="SAM" id="Phobius"/>
    </source>
</evidence>
<organism evidence="2 4">
    <name type="scientific">Medicago truncatula</name>
    <name type="common">Barrel medic</name>
    <name type="synonym">Medicago tribuloides</name>
    <dbReference type="NCBI Taxonomy" id="3880"/>
    <lineage>
        <taxon>Eukaryota</taxon>
        <taxon>Viridiplantae</taxon>
        <taxon>Streptophyta</taxon>
        <taxon>Embryophyta</taxon>
        <taxon>Tracheophyta</taxon>
        <taxon>Spermatophyta</taxon>
        <taxon>Magnoliopsida</taxon>
        <taxon>eudicotyledons</taxon>
        <taxon>Gunneridae</taxon>
        <taxon>Pentapetalae</taxon>
        <taxon>rosids</taxon>
        <taxon>fabids</taxon>
        <taxon>Fabales</taxon>
        <taxon>Fabaceae</taxon>
        <taxon>Papilionoideae</taxon>
        <taxon>50 kb inversion clade</taxon>
        <taxon>NPAAA clade</taxon>
        <taxon>Hologalegina</taxon>
        <taxon>IRL clade</taxon>
        <taxon>Trifolieae</taxon>
        <taxon>Medicago</taxon>
    </lineage>
</organism>
<proteinExistence type="predicted"/>
<reference evidence="2 4" key="2">
    <citation type="journal article" date="2014" name="BMC Genomics">
        <title>An improved genome release (version Mt4.0) for the model legume Medicago truncatula.</title>
        <authorList>
            <person name="Tang H."/>
            <person name="Krishnakumar V."/>
            <person name="Bidwell S."/>
            <person name="Rosen B."/>
            <person name="Chan A."/>
            <person name="Zhou S."/>
            <person name="Gentzbittel L."/>
            <person name="Childs K.L."/>
            <person name="Yandell M."/>
            <person name="Gundlach H."/>
            <person name="Mayer K.F."/>
            <person name="Schwartz D.C."/>
            <person name="Town C.D."/>
        </authorList>
    </citation>
    <scope>GENOME REANNOTATION</scope>
    <source>
        <strain evidence="3 4">cv. Jemalong A17</strain>
    </source>
</reference>
<feature type="transmembrane region" description="Helical" evidence="1">
    <location>
        <begin position="6"/>
        <end position="30"/>
    </location>
</feature>
<accession>A0A0C3XQF6</accession>
<keyword evidence="4" id="KW-1185">Reference proteome</keyword>
<dbReference type="AlphaFoldDB" id="G7K1P5"/>
<reference evidence="2 4" key="1">
    <citation type="journal article" date="2011" name="Nature">
        <title>The Medicago genome provides insight into the evolution of rhizobial symbioses.</title>
        <authorList>
            <person name="Young N.D."/>
            <person name="Debelle F."/>
            <person name="Oldroyd G.E."/>
            <person name="Geurts R."/>
            <person name="Cannon S.B."/>
            <person name="Udvardi M.K."/>
            <person name="Benedito V.A."/>
            <person name="Mayer K.F."/>
            <person name="Gouzy J."/>
            <person name="Schoof H."/>
            <person name="Van de Peer Y."/>
            <person name="Proost S."/>
            <person name="Cook D.R."/>
            <person name="Meyers B.C."/>
            <person name="Spannagl M."/>
            <person name="Cheung F."/>
            <person name="De Mita S."/>
            <person name="Krishnakumar V."/>
            <person name="Gundlach H."/>
            <person name="Zhou S."/>
            <person name="Mudge J."/>
            <person name="Bharti A.K."/>
            <person name="Murray J.D."/>
            <person name="Naoumkina M.A."/>
            <person name="Rosen B."/>
            <person name="Silverstein K.A."/>
            <person name="Tang H."/>
            <person name="Rombauts S."/>
            <person name="Zhao P.X."/>
            <person name="Zhou P."/>
            <person name="Barbe V."/>
            <person name="Bardou P."/>
            <person name="Bechner M."/>
            <person name="Bellec A."/>
            <person name="Berger A."/>
            <person name="Berges H."/>
            <person name="Bidwell S."/>
            <person name="Bisseling T."/>
            <person name="Choisne N."/>
            <person name="Couloux A."/>
            <person name="Denny R."/>
            <person name="Deshpande S."/>
            <person name="Dai X."/>
            <person name="Doyle J.J."/>
            <person name="Dudez A.M."/>
            <person name="Farmer A.D."/>
            <person name="Fouteau S."/>
            <person name="Franken C."/>
            <person name="Gibelin C."/>
            <person name="Gish J."/>
            <person name="Goldstein S."/>
            <person name="Gonzalez A.J."/>
            <person name="Green P.J."/>
            <person name="Hallab A."/>
            <person name="Hartog M."/>
            <person name="Hua A."/>
            <person name="Humphray S.J."/>
            <person name="Jeong D.H."/>
            <person name="Jing Y."/>
            <person name="Jocker A."/>
            <person name="Kenton S.M."/>
            <person name="Kim D.J."/>
            <person name="Klee K."/>
            <person name="Lai H."/>
            <person name="Lang C."/>
            <person name="Lin S."/>
            <person name="Macmil S.L."/>
            <person name="Magdelenat G."/>
            <person name="Matthews L."/>
            <person name="McCorrison J."/>
            <person name="Monaghan E.L."/>
            <person name="Mun J.H."/>
            <person name="Najar F.Z."/>
            <person name="Nicholson C."/>
            <person name="Noirot C."/>
            <person name="O'Bleness M."/>
            <person name="Paule C.R."/>
            <person name="Poulain J."/>
            <person name="Prion F."/>
            <person name="Qin B."/>
            <person name="Qu C."/>
            <person name="Retzel E.F."/>
            <person name="Riddle C."/>
            <person name="Sallet E."/>
            <person name="Samain S."/>
            <person name="Samson N."/>
            <person name="Sanders I."/>
            <person name="Saurat O."/>
            <person name="Scarpelli C."/>
            <person name="Schiex T."/>
            <person name="Segurens B."/>
            <person name="Severin A.J."/>
            <person name="Sherrier D.J."/>
            <person name="Shi R."/>
            <person name="Sims S."/>
            <person name="Singer S.R."/>
            <person name="Sinharoy S."/>
            <person name="Sterck L."/>
            <person name="Viollet A."/>
            <person name="Wang B.B."/>
            <person name="Wang K."/>
            <person name="Wang M."/>
            <person name="Wang X."/>
            <person name="Warfsmann J."/>
            <person name="Weissenbach J."/>
            <person name="White D.D."/>
            <person name="White J.D."/>
            <person name="Wiley G.B."/>
            <person name="Wincker P."/>
            <person name="Xing Y."/>
            <person name="Yang L."/>
            <person name="Yao Z."/>
            <person name="Ying F."/>
            <person name="Zhai J."/>
            <person name="Zhou L."/>
            <person name="Zuber A."/>
            <person name="Denarie J."/>
            <person name="Dixon R.A."/>
            <person name="May G.D."/>
            <person name="Schwartz D.C."/>
            <person name="Rogers J."/>
            <person name="Quetier F."/>
            <person name="Town C.D."/>
            <person name="Roe B.A."/>
        </authorList>
    </citation>
    <scope>NUCLEOTIDE SEQUENCE [LARGE SCALE GENOMIC DNA]</scope>
    <source>
        <strain evidence="2">A17</strain>
        <strain evidence="3 4">cv. Jemalong A17</strain>
    </source>
</reference>
<dbReference type="PANTHER" id="PTHR47723">
    <property type="entry name" value="OS05G0353850 PROTEIN"/>
    <property type="match status" value="1"/>
</dbReference>
<dbReference type="InterPro" id="IPR053151">
    <property type="entry name" value="RNase_H-like"/>
</dbReference>
<evidence type="ECO:0000313" key="2">
    <source>
        <dbReference type="EMBL" id="AES99243.2"/>
    </source>
</evidence>
<reference evidence="3" key="3">
    <citation type="submission" date="2015-04" db="UniProtKB">
        <authorList>
            <consortium name="EnsemblPlants"/>
        </authorList>
    </citation>
    <scope>IDENTIFICATION</scope>
    <source>
        <strain evidence="3">cv. Jemalong A17</strain>
    </source>
</reference>
<protein>
    <submittedName>
        <fullName evidence="2">Transmembrane protein, putative</fullName>
    </submittedName>
</protein>
<accession>G7K1P5</accession>
<keyword evidence="1" id="KW-1133">Transmembrane helix</keyword>
<sequence length="185" mass="21532">MNGPPWFGHLLFGVSVFLPRIFFLRALCMISFRLMRTYSVRVVPWSLFVFFVMLLLRLLATYSWIVILLRICGIGWRIDCIVFLIYLMWGRYWIVFRFLVARSYRRCKDIIAVTWKAPTARWVKANIDGSVKASLALCGDIFRDRRGIFLGPFASNLGDVTIFDVELTSILIAMEYAASHSWNNL</sequence>
<evidence type="ECO:0000313" key="3">
    <source>
        <dbReference type="EnsemblPlants" id="AES99243"/>
    </source>
</evidence>
<dbReference type="HOGENOM" id="CLU_1463381_0_0_1"/>
<dbReference type="EMBL" id="CM001221">
    <property type="protein sequence ID" value="AES99243.2"/>
    <property type="molecule type" value="Genomic_DNA"/>
</dbReference>